<keyword evidence="3" id="KW-1185">Reference proteome</keyword>
<organism evidence="2 3">
    <name type="scientific">Thalassoglobus neptunius</name>
    <dbReference type="NCBI Taxonomy" id="1938619"/>
    <lineage>
        <taxon>Bacteria</taxon>
        <taxon>Pseudomonadati</taxon>
        <taxon>Planctomycetota</taxon>
        <taxon>Planctomycetia</taxon>
        <taxon>Planctomycetales</taxon>
        <taxon>Planctomycetaceae</taxon>
        <taxon>Thalassoglobus</taxon>
    </lineage>
</organism>
<dbReference type="Proteomes" id="UP000317243">
    <property type="component" value="Unassembled WGS sequence"/>
</dbReference>
<proteinExistence type="predicted"/>
<gene>
    <name evidence="2" type="ORF">KOR42_54200</name>
</gene>
<sequence>MTASARLIFSQDDETGDPNERMLLQAIRQEPGINRRGLHRAVGGRITASEMVQALASLRDRGEVRFETVATGGRPSECWFPIIATPTPSTVVMPPSEPVEDEPAASANADAFASPPEEPASLTLAELFEAVSDIGGVLRRSDDGCIVDAPADGITPAIKRAVADHQDSLLAMLREPEPVNSDDPPDTDSGEMSAEEFYGELSQLTAT</sequence>
<evidence type="ECO:0000313" key="2">
    <source>
        <dbReference type="EMBL" id="TWT30559.1"/>
    </source>
</evidence>
<name>A0A5C5UXL1_9PLAN</name>
<accession>A0A5C5UXL1</accession>
<feature type="region of interest" description="Disordered" evidence="1">
    <location>
        <begin position="173"/>
        <end position="207"/>
    </location>
</feature>
<comment type="caution">
    <text evidence="2">The sequence shown here is derived from an EMBL/GenBank/DDBJ whole genome shotgun (WGS) entry which is preliminary data.</text>
</comment>
<protein>
    <submittedName>
        <fullName evidence="2">Uncharacterized protein</fullName>
    </submittedName>
</protein>
<evidence type="ECO:0000313" key="3">
    <source>
        <dbReference type="Proteomes" id="UP000317243"/>
    </source>
</evidence>
<dbReference type="EMBL" id="SIHI01000097">
    <property type="protein sequence ID" value="TWT30559.1"/>
    <property type="molecule type" value="Genomic_DNA"/>
</dbReference>
<feature type="compositionally biased region" description="Acidic residues" evidence="1">
    <location>
        <begin position="183"/>
        <end position="198"/>
    </location>
</feature>
<dbReference type="AlphaFoldDB" id="A0A5C5UXL1"/>
<evidence type="ECO:0000256" key="1">
    <source>
        <dbReference type="SAM" id="MobiDB-lite"/>
    </source>
</evidence>
<reference evidence="2 3" key="1">
    <citation type="submission" date="2019-02" db="EMBL/GenBank/DDBJ databases">
        <title>Deep-cultivation of Planctomycetes and their phenomic and genomic characterization uncovers novel biology.</title>
        <authorList>
            <person name="Wiegand S."/>
            <person name="Jogler M."/>
            <person name="Boedeker C."/>
            <person name="Pinto D."/>
            <person name="Vollmers J."/>
            <person name="Rivas-Marin E."/>
            <person name="Kohn T."/>
            <person name="Peeters S.H."/>
            <person name="Heuer A."/>
            <person name="Rast P."/>
            <person name="Oberbeckmann S."/>
            <person name="Bunk B."/>
            <person name="Jeske O."/>
            <person name="Meyerdierks A."/>
            <person name="Storesund J.E."/>
            <person name="Kallscheuer N."/>
            <person name="Luecker S."/>
            <person name="Lage O.M."/>
            <person name="Pohl T."/>
            <person name="Merkel B.J."/>
            <person name="Hornburger P."/>
            <person name="Mueller R.-W."/>
            <person name="Bruemmer F."/>
            <person name="Labrenz M."/>
            <person name="Spormann A.M."/>
            <person name="Op Den Camp H."/>
            <person name="Overmann J."/>
            <person name="Amann R."/>
            <person name="Jetten M.S.M."/>
            <person name="Mascher T."/>
            <person name="Medema M.H."/>
            <person name="Devos D.P."/>
            <person name="Kaster A.-K."/>
            <person name="Ovreas L."/>
            <person name="Rohde M."/>
            <person name="Galperin M.Y."/>
            <person name="Jogler C."/>
        </authorList>
    </citation>
    <scope>NUCLEOTIDE SEQUENCE [LARGE SCALE GENOMIC DNA]</scope>
    <source>
        <strain evidence="2 3">KOR42</strain>
    </source>
</reference>